<accession>A0A9W8MA89</accession>
<evidence type="ECO:0000313" key="2">
    <source>
        <dbReference type="Proteomes" id="UP001140091"/>
    </source>
</evidence>
<organism evidence="1 2">
    <name type="scientific">Candolleomyces eurysporus</name>
    <dbReference type="NCBI Taxonomy" id="2828524"/>
    <lineage>
        <taxon>Eukaryota</taxon>
        <taxon>Fungi</taxon>
        <taxon>Dikarya</taxon>
        <taxon>Basidiomycota</taxon>
        <taxon>Agaricomycotina</taxon>
        <taxon>Agaricomycetes</taxon>
        <taxon>Agaricomycetidae</taxon>
        <taxon>Agaricales</taxon>
        <taxon>Agaricineae</taxon>
        <taxon>Psathyrellaceae</taxon>
        <taxon>Candolleomyces</taxon>
    </lineage>
</organism>
<dbReference type="EMBL" id="JANBPK010001557">
    <property type="protein sequence ID" value="KAJ2921728.1"/>
    <property type="molecule type" value="Genomic_DNA"/>
</dbReference>
<protein>
    <submittedName>
        <fullName evidence="1">Uncharacterized protein</fullName>
    </submittedName>
</protein>
<feature type="non-terminal residue" evidence="1">
    <location>
        <position position="1"/>
    </location>
</feature>
<dbReference type="OrthoDB" id="3015995at2759"/>
<evidence type="ECO:0000313" key="1">
    <source>
        <dbReference type="EMBL" id="KAJ2921728.1"/>
    </source>
</evidence>
<proteinExistence type="predicted"/>
<gene>
    <name evidence="1" type="ORF">H1R20_g15369</name>
</gene>
<dbReference type="Proteomes" id="UP001140091">
    <property type="component" value="Unassembled WGS sequence"/>
</dbReference>
<dbReference type="AlphaFoldDB" id="A0A9W8MA89"/>
<reference evidence="1" key="1">
    <citation type="submission" date="2022-06" db="EMBL/GenBank/DDBJ databases">
        <title>Genome Sequence of Candolleomyces eurysporus.</title>
        <authorList>
            <person name="Buettner E."/>
        </authorList>
    </citation>
    <scope>NUCLEOTIDE SEQUENCE</scope>
    <source>
        <strain evidence="1">VTCC 930004</strain>
    </source>
</reference>
<name>A0A9W8MA89_9AGAR</name>
<comment type="caution">
    <text evidence="1">The sequence shown here is derived from an EMBL/GenBank/DDBJ whole genome shotgun (WGS) entry which is preliminary data.</text>
</comment>
<keyword evidence="2" id="KW-1185">Reference proteome</keyword>
<sequence length="89" mass="10022">MRLPPSASSDKAIVSSVPDYVQIVHNQVPGSQWEVLHCRIPNMHTVRLLVNGVEQGRASASRRNAAKKVIAYAYLRSINWVPRDEEMEP</sequence>